<dbReference type="AlphaFoldDB" id="A0A1I8AA02"/>
<feature type="region of interest" description="Disordered" evidence="1">
    <location>
        <begin position="379"/>
        <end position="401"/>
    </location>
</feature>
<accession>A0A1I8AA02</accession>
<proteinExistence type="predicted"/>
<name>A0A1I8AA02_9BILA</name>
<feature type="compositionally biased region" description="Low complexity" evidence="1">
    <location>
        <begin position="45"/>
        <end position="74"/>
    </location>
</feature>
<sequence length="577" mass="65613">MRTTDEASKDIDYRTFRHTVIDRVTADSRMSRMFELKRERSSIGSTSDTPPNTPSSFDGGSSTTSFALSSSDSTVRNGPPLTEDIRAASQQPNGRVSTGVVGTENFWVGRLAGREMSKRPMIKRYWEENIRKEEKEKAREAACAAQRKTYGFPRWRSNDAMSASLVASAKSTEIIPKDSKIPVHRRQKMEQTEKEAEMEKRQIQLEAQPKKLYKGKSLDSLNVQMKMDHRPWYDRSQIKQAISRESIANLSETKSKFERGTSPNPQMNGWHHHQPAQVHSQAANKSPHRQATPQSITANTASNRHSAYHQSIPSDDTMEYALDTDQFLFLQMLRQNMHMVQEFGIILPAKVKNLISELHPVGVEIRQVAEVAPLVSPFNRSHTPTTNGRYVKNNTSNNINHPRFRRLHDMSLKDVPENKRQSMQELDQIRAGESLIAAEIRTCKEREDELRRSRSELGLPNLDETIELWRSGYGRTPSQSSLHTAVSFDQLHALNGSKFPKTGSIDQLDEPLHYTQNALVDSNGAQRYHQQSARGYRLHRSEDPDVMIYGPSSNLQRMNTDSAVRIVTSPTYISQRS</sequence>
<organism evidence="2 3">
    <name type="scientific">Steinernema glaseri</name>
    <dbReference type="NCBI Taxonomy" id="37863"/>
    <lineage>
        <taxon>Eukaryota</taxon>
        <taxon>Metazoa</taxon>
        <taxon>Ecdysozoa</taxon>
        <taxon>Nematoda</taxon>
        <taxon>Chromadorea</taxon>
        <taxon>Rhabditida</taxon>
        <taxon>Tylenchina</taxon>
        <taxon>Panagrolaimomorpha</taxon>
        <taxon>Strongyloidoidea</taxon>
        <taxon>Steinernematidae</taxon>
        <taxon>Steinernema</taxon>
    </lineage>
</organism>
<dbReference type="Proteomes" id="UP000095287">
    <property type="component" value="Unplaced"/>
</dbReference>
<evidence type="ECO:0000313" key="2">
    <source>
        <dbReference type="Proteomes" id="UP000095287"/>
    </source>
</evidence>
<evidence type="ECO:0000313" key="3">
    <source>
        <dbReference type="WBParaSite" id="L893_g34063.t1"/>
    </source>
</evidence>
<reference evidence="3" key="1">
    <citation type="submission" date="2016-11" db="UniProtKB">
        <authorList>
            <consortium name="WormBaseParasite"/>
        </authorList>
    </citation>
    <scope>IDENTIFICATION</scope>
</reference>
<protein>
    <submittedName>
        <fullName evidence="3">Uncharacterized protein</fullName>
    </submittedName>
</protein>
<evidence type="ECO:0000256" key="1">
    <source>
        <dbReference type="SAM" id="MobiDB-lite"/>
    </source>
</evidence>
<feature type="compositionally biased region" description="Polar residues" evidence="1">
    <location>
        <begin position="379"/>
        <end position="400"/>
    </location>
</feature>
<feature type="compositionally biased region" description="Polar residues" evidence="1">
    <location>
        <begin position="277"/>
        <end position="305"/>
    </location>
</feature>
<keyword evidence="2" id="KW-1185">Reference proteome</keyword>
<dbReference type="WBParaSite" id="L893_g34063.t1">
    <property type="protein sequence ID" value="L893_g34063.t1"/>
    <property type="gene ID" value="L893_g34063"/>
</dbReference>
<feature type="region of interest" description="Disordered" evidence="1">
    <location>
        <begin position="249"/>
        <end position="305"/>
    </location>
</feature>
<feature type="region of interest" description="Disordered" evidence="1">
    <location>
        <begin position="35"/>
        <end position="99"/>
    </location>
</feature>